<gene>
    <name evidence="5" type="ORF">QS713_02245</name>
</gene>
<keyword evidence="2" id="KW-0378">Hydrolase</keyword>
<dbReference type="RefSeq" id="WP_313272107.1">
    <property type="nucleotide sequence ID" value="NZ_JASXSX010000001.1"/>
</dbReference>
<name>A0ABU3I942_9ACTO</name>
<sequence>MDGNIYSFVDFRSVPFTVPGSNFVIFIAANCIRIFFVEYEKPLQECAAATIALDESLVKISDIYAENGHVQLGDIGSIYILRNKLWGHFRMTDGWVLREERSGSVECRYNLNSFQMFSVLDCYGESGEIDLDWDPFTVHADKVVREWMDKKPKVLPERDYAARVCWWVLGTNMLVFRAPDMSFRRAVVPSKIGYVGQWQWDSYFIAIGLAHGDEELALEQMRTAIDFALPNGQLPDVVFPEGILASSDDLPLADREKLEIECSPSVGKRHLPLTKPPLTAWSVERICEQFPLSKRREIISSVFEGIRKSQDWWFRESDLDGDGVPEYLHPYSSGLDDSPVFDHDLPVVSPDLIAYLVVQDSILEMWAEEAKGSYLTTEEAETFKRQVTARRTTVLNSLLKLWDEDRSMFVARAQGTLITDRTVLSLLGVFAADLPAKIIDGIVSDIDDRQRFQSDYPIPTVAMDEKEFDEETMWRGPTWMNTTYLISDGLERAGRIEKARELREAIMRNVEACGQPVEYLNPRTGEKCQNAVPSFGWTAALYIDCARREYLLTCKRE</sequence>
<reference evidence="5 6" key="1">
    <citation type="submission" date="2023-06" db="EMBL/GenBank/DDBJ databases">
        <title>Draft genome sequence of Gleimia hominis type strain CCUG 57540T.</title>
        <authorList>
            <person name="Salva-Serra F."/>
            <person name="Cardew S."/>
            <person name="Jensie Markopoulos S."/>
            <person name="Ohlen M."/>
            <person name="Inganas E."/>
            <person name="Svensson-Stadler L."/>
            <person name="Moore E.R.B."/>
        </authorList>
    </citation>
    <scope>NUCLEOTIDE SEQUENCE [LARGE SCALE GENOMIC DNA]</scope>
    <source>
        <strain evidence="5 6">CCUG 57540</strain>
    </source>
</reference>
<evidence type="ECO:0000256" key="1">
    <source>
        <dbReference type="ARBA" id="ARBA00010833"/>
    </source>
</evidence>
<dbReference type="Pfam" id="PF22422">
    <property type="entry name" value="MGH1-like_GH"/>
    <property type="match status" value="1"/>
</dbReference>
<evidence type="ECO:0000313" key="5">
    <source>
        <dbReference type="EMBL" id="MDT3766885.1"/>
    </source>
</evidence>
<dbReference type="EMBL" id="JASXSX010000001">
    <property type="protein sequence ID" value="MDT3766885.1"/>
    <property type="molecule type" value="Genomic_DNA"/>
</dbReference>
<dbReference type="Proteomes" id="UP001247542">
    <property type="component" value="Unassembled WGS sequence"/>
</dbReference>
<dbReference type="InterPro" id="IPR012341">
    <property type="entry name" value="6hp_glycosidase-like_sf"/>
</dbReference>
<dbReference type="SUPFAM" id="SSF48208">
    <property type="entry name" value="Six-hairpin glycosidases"/>
    <property type="match status" value="1"/>
</dbReference>
<evidence type="ECO:0000256" key="3">
    <source>
        <dbReference type="ARBA" id="ARBA00023295"/>
    </source>
</evidence>
<evidence type="ECO:0000256" key="2">
    <source>
        <dbReference type="ARBA" id="ARBA00022801"/>
    </source>
</evidence>
<dbReference type="InterPro" id="IPR008928">
    <property type="entry name" value="6-hairpin_glycosidase_sf"/>
</dbReference>
<keyword evidence="3" id="KW-0326">Glycosidase</keyword>
<feature type="domain" description="Mannosylglycerate hydrolase MGH1-like glycoside hydrolase" evidence="4">
    <location>
        <begin position="194"/>
        <end position="538"/>
    </location>
</feature>
<evidence type="ECO:0000259" key="4">
    <source>
        <dbReference type="Pfam" id="PF22422"/>
    </source>
</evidence>
<keyword evidence="6" id="KW-1185">Reference proteome</keyword>
<dbReference type="PANTHER" id="PTHR10412:SF11">
    <property type="entry name" value="MANNOSYL-OLIGOSACCHARIDE GLUCOSIDASE"/>
    <property type="match status" value="1"/>
</dbReference>
<organism evidence="5 6">
    <name type="scientific">Gleimia hominis</name>
    <dbReference type="NCBI Taxonomy" id="595468"/>
    <lineage>
        <taxon>Bacteria</taxon>
        <taxon>Bacillati</taxon>
        <taxon>Actinomycetota</taxon>
        <taxon>Actinomycetes</taxon>
        <taxon>Actinomycetales</taxon>
        <taxon>Actinomycetaceae</taxon>
        <taxon>Gleimia</taxon>
    </lineage>
</organism>
<dbReference type="Gene3D" id="1.50.10.10">
    <property type="match status" value="1"/>
</dbReference>
<proteinExistence type="inferred from homology"/>
<comment type="similarity">
    <text evidence="1">Belongs to the glycosyl hydrolase 63 family.</text>
</comment>
<dbReference type="PANTHER" id="PTHR10412">
    <property type="entry name" value="MANNOSYL-OLIGOSACCHARIDE GLUCOSIDASE"/>
    <property type="match status" value="1"/>
</dbReference>
<evidence type="ECO:0000313" key="6">
    <source>
        <dbReference type="Proteomes" id="UP001247542"/>
    </source>
</evidence>
<dbReference type="InterPro" id="IPR054491">
    <property type="entry name" value="MGH1-like_GH"/>
</dbReference>
<protein>
    <recommendedName>
        <fullName evidence="4">Mannosylglycerate hydrolase MGH1-like glycoside hydrolase domain-containing protein</fullName>
    </recommendedName>
</protein>
<dbReference type="InterPro" id="IPR004888">
    <property type="entry name" value="Glycoside_hydrolase_63"/>
</dbReference>
<comment type="caution">
    <text evidence="5">The sequence shown here is derived from an EMBL/GenBank/DDBJ whole genome shotgun (WGS) entry which is preliminary data.</text>
</comment>
<accession>A0ABU3I942</accession>